<dbReference type="Gene3D" id="3.40.50.10610">
    <property type="entry name" value="ABC-type transport auxiliary lipoprotein component"/>
    <property type="match status" value="1"/>
</dbReference>
<evidence type="ECO:0000256" key="1">
    <source>
        <dbReference type="SAM" id="SignalP"/>
    </source>
</evidence>
<keyword evidence="1" id="KW-0732">Signal</keyword>
<proteinExistence type="predicted"/>
<feature type="signal peptide" evidence="1">
    <location>
        <begin position="1"/>
        <end position="27"/>
    </location>
</feature>
<dbReference type="AlphaFoldDB" id="A0A2H0LMZ7"/>
<evidence type="ECO:0000313" key="3">
    <source>
        <dbReference type="Proteomes" id="UP000230859"/>
    </source>
</evidence>
<organism evidence="2 3">
    <name type="scientific">Candidatus Abzuiibacterium crystallinum</name>
    <dbReference type="NCBI Taxonomy" id="1974748"/>
    <lineage>
        <taxon>Bacteria</taxon>
        <taxon>Pseudomonadati</taxon>
        <taxon>Candidatus Omnitrophota</taxon>
        <taxon>Candidatus Abzuiibacterium</taxon>
    </lineage>
</organism>
<reference evidence="2 3" key="1">
    <citation type="submission" date="2017-09" db="EMBL/GenBank/DDBJ databases">
        <title>Depth-based differentiation of microbial function through sediment-hosted aquifers and enrichment of novel symbionts in the deep terrestrial subsurface.</title>
        <authorList>
            <person name="Probst A.J."/>
            <person name="Ladd B."/>
            <person name="Jarett J.K."/>
            <person name="Geller-Mcgrath D.E."/>
            <person name="Sieber C.M."/>
            <person name="Emerson J.B."/>
            <person name="Anantharaman K."/>
            <person name="Thomas B.C."/>
            <person name="Malmstrom R."/>
            <person name="Stieglmeier M."/>
            <person name="Klingl A."/>
            <person name="Woyke T."/>
            <person name="Ryan C.M."/>
            <person name="Banfield J.F."/>
        </authorList>
    </citation>
    <scope>NUCLEOTIDE SEQUENCE [LARGE SCALE GENOMIC DNA]</scope>
    <source>
        <strain evidence="2">CG11_big_fil_rev_8_21_14_0_20_45_26</strain>
    </source>
</reference>
<protein>
    <submittedName>
        <fullName evidence="2">Uncharacterized protein</fullName>
    </submittedName>
</protein>
<accession>A0A2H0LMZ7</accession>
<feature type="chain" id="PRO_5013553929" evidence="1">
    <location>
        <begin position="28"/>
        <end position="230"/>
    </location>
</feature>
<evidence type="ECO:0000313" key="2">
    <source>
        <dbReference type="EMBL" id="PIQ85741.1"/>
    </source>
</evidence>
<name>A0A2H0LMZ7_9BACT</name>
<comment type="caution">
    <text evidence="2">The sequence shown here is derived from an EMBL/GenBank/DDBJ whole genome shotgun (WGS) entry which is preliminary data.</text>
</comment>
<dbReference type="EMBL" id="PCVY01000062">
    <property type="protein sequence ID" value="PIQ85741.1"/>
    <property type="molecule type" value="Genomic_DNA"/>
</dbReference>
<dbReference type="Proteomes" id="UP000230859">
    <property type="component" value="Unassembled WGS sequence"/>
</dbReference>
<gene>
    <name evidence="2" type="ORF">COV74_07530</name>
</gene>
<sequence length="230" mass="26423">MRSKRLVLAVFILPLALAVLFPNTAHAFFFKKKTNDDASVTARDKKVIAIIPVQKNIPQPIYLSTSPGTWESFSRMFQEKKLLRNQVDYDPEFVQTTLNQDISKKILDSGYLIYLPEDVGPRFRELSILEDEGFSTGQLNAYFEKADAYFFATLTKWDAENFDHDGKVRAGFQAFLINAKDNHVIWSNTADEMTIESPSDATLYRKYQKDVLSILTVRMMKGFPKNGWEE</sequence>